<gene>
    <name evidence="2" type="ORF">FOMPIDRAFT_1018467</name>
</gene>
<dbReference type="Proteomes" id="UP000015241">
    <property type="component" value="Unassembled WGS sequence"/>
</dbReference>
<dbReference type="AlphaFoldDB" id="S8FFG7"/>
<accession>S8FFG7</accession>
<reference evidence="2 3" key="1">
    <citation type="journal article" date="2012" name="Science">
        <title>The Paleozoic origin of enzymatic lignin decomposition reconstructed from 31 fungal genomes.</title>
        <authorList>
            <person name="Floudas D."/>
            <person name="Binder M."/>
            <person name="Riley R."/>
            <person name="Barry K."/>
            <person name="Blanchette R.A."/>
            <person name="Henrissat B."/>
            <person name="Martinez A.T."/>
            <person name="Otillar R."/>
            <person name="Spatafora J.W."/>
            <person name="Yadav J.S."/>
            <person name="Aerts A."/>
            <person name="Benoit I."/>
            <person name="Boyd A."/>
            <person name="Carlson A."/>
            <person name="Copeland A."/>
            <person name="Coutinho P.M."/>
            <person name="de Vries R.P."/>
            <person name="Ferreira P."/>
            <person name="Findley K."/>
            <person name="Foster B."/>
            <person name="Gaskell J."/>
            <person name="Glotzer D."/>
            <person name="Gorecki P."/>
            <person name="Heitman J."/>
            <person name="Hesse C."/>
            <person name="Hori C."/>
            <person name="Igarashi K."/>
            <person name="Jurgens J.A."/>
            <person name="Kallen N."/>
            <person name="Kersten P."/>
            <person name="Kohler A."/>
            <person name="Kuees U."/>
            <person name="Kumar T.K.A."/>
            <person name="Kuo A."/>
            <person name="LaButti K."/>
            <person name="Larrondo L.F."/>
            <person name="Lindquist E."/>
            <person name="Ling A."/>
            <person name="Lombard V."/>
            <person name="Lucas S."/>
            <person name="Lundell T."/>
            <person name="Martin R."/>
            <person name="McLaughlin D.J."/>
            <person name="Morgenstern I."/>
            <person name="Morin E."/>
            <person name="Murat C."/>
            <person name="Nagy L.G."/>
            <person name="Nolan M."/>
            <person name="Ohm R.A."/>
            <person name="Patyshakuliyeva A."/>
            <person name="Rokas A."/>
            <person name="Ruiz-Duenas F.J."/>
            <person name="Sabat G."/>
            <person name="Salamov A."/>
            <person name="Samejima M."/>
            <person name="Schmutz J."/>
            <person name="Slot J.C."/>
            <person name="St John F."/>
            <person name="Stenlid J."/>
            <person name="Sun H."/>
            <person name="Sun S."/>
            <person name="Syed K."/>
            <person name="Tsang A."/>
            <person name="Wiebenga A."/>
            <person name="Young D."/>
            <person name="Pisabarro A."/>
            <person name="Eastwood D.C."/>
            <person name="Martin F."/>
            <person name="Cullen D."/>
            <person name="Grigoriev I.V."/>
            <person name="Hibbett D.S."/>
        </authorList>
    </citation>
    <scope>NUCLEOTIDE SEQUENCE</scope>
    <source>
        <strain evidence="3">FP-58527</strain>
    </source>
</reference>
<name>S8FFG7_FOMSC</name>
<proteinExistence type="predicted"/>
<evidence type="ECO:0000313" key="3">
    <source>
        <dbReference type="Proteomes" id="UP000015241"/>
    </source>
</evidence>
<evidence type="ECO:0000256" key="1">
    <source>
        <dbReference type="SAM" id="MobiDB-lite"/>
    </source>
</evidence>
<feature type="compositionally biased region" description="Low complexity" evidence="1">
    <location>
        <begin position="119"/>
        <end position="138"/>
    </location>
</feature>
<dbReference type="InParanoid" id="S8FFG7"/>
<dbReference type="EMBL" id="KE504179">
    <property type="protein sequence ID" value="EPS97139.1"/>
    <property type="molecule type" value="Genomic_DNA"/>
</dbReference>
<sequence length="192" mass="20991">MFSQHGGRQQPPDIQHLGLLSESFSELFISPPPHIPEDQWWGPASPAAQTLPMPYPDHRDILPSDISLVIDGFQDLSVAQEMPQTDLSYLLYGFEEINISQPVPDDELSPLLNSFQHVSCQDSGSSSQHGDDGSGAASPVCSPEEAQSVIASLQALLQHQPELATDMLAQCPDAFPRIDSAYWRQLLSQSAN</sequence>
<protein>
    <submittedName>
        <fullName evidence="2">Uncharacterized protein</fullName>
    </submittedName>
</protein>
<organism evidence="2 3">
    <name type="scientific">Fomitopsis schrenkii</name>
    <name type="common">Brown rot fungus</name>
    <dbReference type="NCBI Taxonomy" id="2126942"/>
    <lineage>
        <taxon>Eukaryota</taxon>
        <taxon>Fungi</taxon>
        <taxon>Dikarya</taxon>
        <taxon>Basidiomycota</taxon>
        <taxon>Agaricomycotina</taxon>
        <taxon>Agaricomycetes</taxon>
        <taxon>Polyporales</taxon>
        <taxon>Fomitopsis</taxon>
    </lineage>
</organism>
<dbReference type="OrthoDB" id="10445087at2759"/>
<evidence type="ECO:0000313" key="2">
    <source>
        <dbReference type="EMBL" id="EPS97139.1"/>
    </source>
</evidence>
<dbReference type="HOGENOM" id="CLU_1415200_0_0_1"/>
<keyword evidence="3" id="KW-1185">Reference proteome</keyword>
<feature type="region of interest" description="Disordered" evidence="1">
    <location>
        <begin position="119"/>
        <end position="141"/>
    </location>
</feature>